<feature type="region of interest" description="Disordered" evidence="7">
    <location>
        <begin position="644"/>
        <end position="675"/>
    </location>
</feature>
<feature type="transmembrane region" description="Helical" evidence="8">
    <location>
        <begin position="350"/>
        <end position="369"/>
    </location>
</feature>
<evidence type="ECO:0000256" key="8">
    <source>
        <dbReference type="SAM" id="Phobius"/>
    </source>
</evidence>
<feature type="transmembrane region" description="Helical" evidence="8">
    <location>
        <begin position="59"/>
        <end position="78"/>
    </location>
</feature>
<keyword evidence="5 8" id="KW-1133">Transmembrane helix</keyword>
<feature type="transmembrane region" description="Helical" evidence="8">
    <location>
        <begin position="184"/>
        <end position="205"/>
    </location>
</feature>
<dbReference type="PANTHER" id="PTHR23501">
    <property type="entry name" value="MAJOR FACILITATOR SUPERFAMILY"/>
    <property type="match status" value="1"/>
</dbReference>
<feature type="transmembrane region" description="Helical" evidence="8">
    <location>
        <begin position="240"/>
        <end position="263"/>
    </location>
</feature>
<evidence type="ECO:0000256" key="3">
    <source>
        <dbReference type="ARBA" id="ARBA00022475"/>
    </source>
</evidence>
<comment type="subcellular location">
    <subcellularLocation>
        <location evidence="1">Cell membrane</location>
        <topology evidence="1">Multi-pass membrane protein</topology>
    </subcellularLocation>
</comment>
<feature type="transmembrane region" description="Helical" evidence="8">
    <location>
        <begin position="375"/>
        <end position="400"/>
    </location>
</feature>
<feature type="transmembrane region" description="Helical" evidence="8">
    <location>
        <begin position="151"/>
        <end position="172"/>
    </location>
</feature>
<dbReference type="PROSITE" id="PS50850">
    <property type="entry name" value="MFS"/>
    <property type="match status" value="1"/>
</dbReference>
<evidence type="ECO:0000256" key="1">
    <source>
        <dbReference type="ARBA" id="ARBA00004651"/>
    </source>
</evidence>
<dbReference type="Gene3D" id="1.20.1250.20">
    <property type="entry name" value="MFS general substrate transporter like domains"/>
    <property type="match status" value="1"/>
</dbReference>
<feature type="transmembrane region" description="Helical" evidence="8">
    <location>
        <begin position="217"/>
        <end position="234"/>
    </location>
</feature>
<feature type="transmembrane region" description="Helical" evidence="8">
    <location>
        <begin position="90"/>
        <end position="112"/>
    </location>
</feature>
<dbReference type="SUPFAM" id="SSF103473">
    <property type="entry name" value="MFS general substrate transporter"/>
    <property type="match status" value="1"/>
</dbReference>
<feature type="domain" description="Major facilitator superfamily (MFS) profile" evidence="9">
    <location>
        <begin position="25"/>
        <end position="525"/>
    </location>
</feature>
<evidence type="ECO:0000256" key="4">
    <source>
        <dbReference type="ARBA" id="ARBA00022692"/>
    </source>
</evidence>
<feature type="transmembrane region" description="Helical" evidence="8">
    <location>
        <begin position="22"/>
        <end position="47"/>
    </location>
</feature>
<dbReference type="InterPro" id="IPR011701">
    <property type="entry name" value="MFS"/>
</dbReference>
<evidence type="ECO:0000313" key="10">
    <source>
        <dbReference type="EMBL" id="MEZ0164872.1"/>
    </source>
</evidence>
<gene>
    <name evidence="10" type="ORF">AB2L27_08850</name>
</gene>
<feature type="transmembrane region" description="Helical" evidence="8">
    <location>
        <begin position="321"/>
        <end position="343"/>
    </location>
</feature>
<dbReference type="Pfam" id="PF07690">
    <property type="entry name" value="MFS_1"/>
    <property type="match status" value="1"/>
</dbReference>
<dbReference type="NCBIfam" id="TIGR00711">
    <property type="entry name" value="efflux_EmrB"/>
    <property type="match status" value="1"/>
</dbReference>
<sequence length="675" mass="70117">MSSTTAGPAPAPEAPVFSHRQIMAILSGLLLGMFLGALDQTIVSTAIRTIADDLDGFSLQAWATTAFLITSTISTPLYGKLSDMYGRRKFFIAAIGIFIVGSALCGISTSMYELAGFRALQGLGAGGLMSLALTIIGDIVPPRERARYQAYFMMVFGTSSVLGPVAGGFFAGLDSLLGLAGWRWIFWLNVPIGVFALLVVSRNLHLPRRSSHHRIDWPGALTLVTTLVPLLIVAEQGREWGWGDATSITCYVIGAVGLLGFVLAERAYGDEALLPLRMFRGRTFVVGSLGSFILGMGMFGVFAVLPQYLQVVKGLSPTTGGLAMLPVVVGIMSSSMFSGRFIARTGTYKVLPVVGTGLMVLALFLFSRVNADTPIWQTMIAMLVMGWGLGGNMQPVILAVQNAADRSELGVATSSVTFFRQMGGTLGTAVFLSILFSTLGQKVSGAYDSASGSPEFGQALRNWGGDLQATLARANDDTSVLGQLPDVLAHPFKVGFTESTSTIYLVATFVMVTGFITVLFLPALPLRGSGAPAAAGPAPEGTDQSPAGTATAAAAAPAQAAGAPLATSGGAVAAGLATVEPVNGSMAPGELAERLRSGVQQAKAAQQAMAELAVEAERREAAFDAAVENLRDLGLDEASIEAALGEDAATPRGRHAGSTGPAEAATAHEELGAQN</sequence>
<feature type="transmembrane region" description="Helical" evidence="8">
    <location>
        <begin position="503"/>
        <end position="524"/>
    </location>
</feature>
<feature type="transmembrane region" description="Helical" evidence="8">
    <location>
        <begin position="284"/>
        <end position="309"/>
    </location>
</feature>
<dbReference type="Proteomes" id="UP001565927">
    <property type="component" value="Unassembled WGS sequence"/>
</dbReference>
<evidence type="ECO:0000256" key="2">
    <source>
        <dbReference type="ARBA" id="ARBA00022448"/>
    </source>
</evidence>
<dbReference type="InterPro" id="IPR036259">
    <property type="entry name" value="MFS_trans_sf"/>
</dbReference>
<feature type="compositionally biased region" description="Low complexity" evidence="7">
    <location>
        <begin position="530"/>
        <end position="539"/>
    </location>
</feature>
<dbReference type="Gene3D" id="1.20.1720.10">
    <property type="entry name" value="Multidrug resistance protein D"/>
    <property type="match status" value="1"/>
</dbReference>
<comment type="caution">
    <text evidence="10">The sequence shown here is derived from an EMBL/GenBank/DDBJ whole genome shotgun (WGS) entry which is preliminary data.</text>
</comment>
<accession>A0ABV4H248</accession>
<keyword evidence="2" id="KW-0813">Transport</keyword>
<dbReference type="InterPro" id="IPR004638">
    <property type="entry name" value="EmrB-like"/>
</dbReference>
<evidence type="ECO:0000256" key="7">
    <source>
        <dbReference type="SAM" id="MobiDB-lite"/>
    </source>
</evidence>
<evidence type="ECO:0000313" key="11">
    <source>
        <dbReference type="Proteomes" id="UP001565927"/>
    </source>
</evidence>
<evidence type="ECO:0000256" key="6">
    <source>
        <dbReference type="ARBA" id="ARBA00023136"/>
    </source>
</evidence>
<dbReference type="PANTHER" id="PTHR23501:SF197">
    <property type="entry name" value="COMD"/>
    <property type="match status" value="1"/>
</dbReference>
<dbReference type="RefSeq" id="WP_370441111.1">
    <property type="nucleotide sequence ID" value="NZ_JBGFTU010000008.1"/>
</dbReference>
<feature type="region of interest" description="Disordered" evidence="7">
    <location>
        <begin position="530"/>
        <end position="553"/>
    </location>
</feature>
<reference evidence="10 11" key="1">
    <citation type="submission" date="2024-07" db="EMBL/GenBank/DDBJ databases">
        <authorList>
            <person name="Thanompreechachai J."/>
            <person name="Duangmal K."/>
        </authorList>
    </citation>
    <scope>NUCLEOTIDE SEQUENCE [LARGE SCALE GENOMIC DNA]</scope>
    <source>
        <strain evidence="10 11">LSe6-4</strain>
    </source>
</reference>
<dbReference type="CDD" id="cd17502">
    <property type="entry name" value="MFS_Azr1_MDR_like"/>
    <property type="match status" value="1"/>
</dbReference>
<name>A0ABV4H248_9ACTN</name>
<dbReference type="EMBL" id="JBGFTU010000008">
    <property type="protein sequence ID" value="MEZ0164872.1"/>
    <property type="molecule type" value="Genomic_DNA"/>
</dbReference>
<keyword evidence="4 8" id="KW-0812">Transmembrane</keyword>
<evidence type="ECO:0000256" key="5">
    <source>
        <dbReference type="ARBA" id="ARBA00022989"/>
    </source>
</evidence>
<dbReference type="InterPro" id="IPR020846">
    <property type="entry name" value="MFS_dom"/>
</dbReference>
<feature type="compositionally biased region" description="Basic and acidic residues" evidence="7">
    <location>
        <begin position="666"/>
        <end position="675"/>
    </location>
</feature>
<proteinExistence type="predicted"/>
<keyword evidence="11" id="KW-1185">Reference proteome</keyword>
<organism evidence="10 11">
    <name type="scientific">Kineococcus halophytocola</name>
    <dbReference type="NCBI Taxonomy" id="3234027"/>
    <lineage>
        <taxon>Bacteria</taxon>
        <taxon>Bacillati</taxon>
        <taxon>Actinomycetota</taxon>
        <taxon>Actinomycetes</taxon>
        <taxon>Kineosporiales</taxon>
        <taxon>Kineosporiaceae</taxon>
        <taxon>Kineococcus</taxon>
    </lineage>
</organism>
<keyword evidence="3" id="KW-1003">Cell membrane</keyword>
<protein>
    <submittedName>
        <fullName evidence="10">MDR family MFS transporter</fullName>
    </submittedName>
</protein>
<keyword evidence="6 8" id="KW-0472">Membrane</keyword>
<feature type="transmembrane region" description="Helical" evidence="8">
    <location>
        <begin position="118"/>
        <end position="139"/>
    </location>
</feature>
<evidence type="ECO:0000259" key="9">
    <source>
        <dbReference type="PROSITE" id="PS50850"/>
    </source>
</evidence>